<reference evidence="2 3" key="1">
    <citation type="submission" date="2008-07" db="EMBL/GenBank/DDBJ databases">
        <authorList>
            <person name="El-Sayed N."/>
            <person name="Caler E."/>
            <person name="Inman J."/>
            <person name="Amedeo P."/>
            <person name="Hass B."/>
            <person name="Wortman J."/>
        </authorList>
    </citation>
    <scope>NUCLEOTIDE SEQUENCE [LARGE SCALE GENOMIC DNA]</scope>
    <source>
        <strain evidence="3">ATCC 50983 / TXsc</strain>
    </source>
</reference>
<dbReference type="PROSITE" id="PS50076">
    <property type="entry name" value="DNAJ_2"/>
    <property type="match status" value="1"/>
</dbReference>
<name>C5L236_PERM5</name>
<dbReference type="Pfam" id="PF00226">
    <property type="entry name" value="DnaJ"/>
    <property type="match status" value="1"/>
</dbReference>
<dbReference type="EMBL" id="GG678492">
    <property type="protein sequence ID" value="EER09229.1"/>
    <property type="molecule type" value="Genomic_DNA"/>
</dbReference>
<dbReference type="InParanoid" id="C5L236"/>
<evidence type="ECO:0000313" key="2">
    <source>
        <dbReference type="EMBL" id="EER09229.1"/>
    </source>
</evidence>
<dbReference type="Gene3D" id="1.10.287.110">
    <property type="entry name" value="DnaJ domain"/>
    <property type="match status" value="1"/>
</dbReference>
<dbReference type="CDD" id="cd06257">
    <property type="entry name" value="DnaJ"/>
    <property type="match status" value="1"/>
</dbReference>
<evidence type="ECO:0000259" key="1">
    <source>
        <dbReference type="PROSITE" id="PS50076"/>
    </source>
</evidence>
<dbReference type="AlphaFoldDB" id="C5L236"/>
<feature type="domain" description="J" evidence="1">
    <location>
        <begin position="4"/>
        <end position="74"/>
    </location>
</feature>
<sequence>MRKDYYDILGVKKEADEIKKAYRRMAPLKWQSDKNLANKEAVAEEFKEDAPHGFHYTFSHGPNDMFAQFFKDSV</sequence>
<dbReference type="RefSeq" id="XP_002777413.1">
    <property type="nucleotide sequence ID" value="XM_002777367.1"/>
</dbReference>
<accession>C5L236</accession>
<dbReference type="OrthoDB" id="1726119at2759"/>
<dbReference type="InterPro" id="IPR036869">
    <property type="entry name" value="J_dom_sf"/>
</dbReference>
<dbReference type="Proteomes" id="UP000007800">
    <property type="component" value="Unassembled WGS sequence"/>
</dbReference>
<gene>
    <name evidence="2" type="ORF">Pmar_PMAR009726</name>
</gene>
<keyword evidence="3" id="KW-1185">Reference proteome</keyword>
<dbReference type="InterPro" id="IPR001623">
    <property type="entry name" value="DnaJ_domain"/>
</dbReference>
<organism evidence="3">
    <name type="scientific">Perkinsus marinus (strain ATCC 50983 / TXsc)</name>
    <dbReference type="NCBI Taxonomy" id="423536"/>
    <lineage>
        <taxon>Eukaryota</taxon>
        <taxon>Sar</taxon>
        <taxon>Alveolata</taxon>
        <taxon>Perkinsozoa</taxon>
        <taxon>Perkinsea</taxon>
        <taxon>Perkinsida</taxon>
        <taxon>Perkinsidae</taxon>
        <taxon>Perkinsus</taxon>
    </lineage>
</organism>
<proteinExistence type="predicted"/>
<dbReference type="SUPFAM" id="SSF46565">
    <property type="entry name" value="Chaperone J-domain"/>
    <property type="match status" value="1"/>
</dbReference>
<protein>
    <recommendedName>
        <fullName evidence="1">J domain-containing protein</fullName>
    </recommendedName>
</protein>
<dbReference type="GeneID" id="9065493"/>
<evidence type="ECO:0000313" key="3">
    <source>
        <dbReference type="Proteomes" id="UP000007800"/>
    </source>
</evidence>